<feature type="compositionally biased region" description="Low complexity" evidence="1">
    <location>
        <begin position="223"/>
        <end position="238"/>
    </location>
</feature>
<dbReference type="OrthoDB" id="4564at2759"/>
<dbReference type="SUPFAM" id="SSF54631">
    <property type="entry name" value="CBS-domain pair"/>
    <property type="match status" value="1"/>
</dbReference>
<evidence type="ECO:0000313" key="3">
    <source>
        <dbReference type="EMBL" id="EYC26996.1"/>
    </source>
</evidence>
<reference evidence="4" key="1">
    <citation type="journal article" date="2015" name="Nat. Genet.">
        <title>The genome and transcriptome of the zoonotic hookworm Ancylostoma ceylanicum identify infection-specific gene families.</title>
        <authorList>
            <person name="Schwarz E.M."/>
            <person name="Hu Y."/>
            <person name="Antoshechkin I."/>
            <person name="Miller M.M."/>
            <person name="Sternberg P.W."/>
            <person name="Aroian R.V."/>
        </authorList>
    </citation>
    <scope>NUCLEOTIDE SEQUENCE</scope>
    <source>
        <strain evidence="4">HY135</strain>
    </source>
</reference>
<evidence type="ECO:0008006" key="5">
    <source>
        <dbReference type="Google" id="ProtNLM"/>
    </source>
</evidence>
<dbReference type="STRING" id="53326.A0A016VI86"/>
<gene>
    <name evidence="3" type="primary">Acey_s0009.g464</name>
    <name evidence="3" type="ORF">Y032_0009g464</name>
</gene>
<keyword evidence="2" id="KW-0812">Transmembrane</keyword>
<name>A0A016VI86_9BILA</name>
<feature type="region of interest" description="Disordered" evidence="1">
    <location>
        <begin position="199"/>
        <end position="261"/>
    </location>
</feature>
<proteinExistence type="predicted"/>
<evidence type="ECO:0000256" key="1">
    <source>
        <dbReference type="SAM" id="MobiDB-lite"/>
    </source>
</evidence>
<dbReference type="Gene3D" id="3.10.580.10">
    <property type="entry name" value="CBS-domain"/>
    <property type="match status" value="1"/>
</dbReference>
<sequence length="261" mass="28789">MVVLIVSCLSGSRGLAKYDETFGRVVYRKNAGTTFRPLKKTVLVETFKDQRTWQLLQALLILFFLSYELLLVHSLFSLLGLKRAYITKDGRLVGVVSLLDVRHAIESLQSGVTPSKGEVLPPEEPDISNDEVDYLHPQLEVLTRPNTCEDFCDLPQEDEQAKTPAPDSIAIICPAKTNGLSPRMSASVSDPCMVPVGENDEHKCSDGSTPAPKFTLDDPSIASSNTSESTSNVPPTESDTVTQRYRNPPHVRIVMPDEDNM</sequence>
<keyword evidence="2" id="KW-0472">Membrane</keyword>
<dbReference type="EMBL" id="JARK01001345">
    <property type="protein sequence ID" value="EYC26996.1"/>
    <property type="molecule type" value="Genomic_DNA"/>
</dbReference>
<evidence type="ECO:0000256" key="2">
    <source>
        <dbReference type="SAM" id="Phobius"/>
    </source>
</evidence>
<accession>A0A016VI86</accession>
<protein>
    <recommendedName>
        <fullName evidence="5">CBS domain-containing protein</fullName>
    </recommendedName>
</protein>
<organism evidence="3 4">
    <name type="scientific">Ancylostoma ceylanicum</name>
    <dbReference type="NCBI Taxonomy" id="53326"/>
    <lineage>
        <taxon>Eukaryota</taxon>
        <taxon>Metazoa</taxon>
        <taxon>Ecdysozoa</taxon>
        <taxon>Nematoda</taxon>
        <taxon>Chromadorea</taxon>
        <taxon>Rhabditida</taxon>
        <taxon>Rhabditina</taxon>
        <taxon>Rhabditomorpha</taxon>
        <taxon>Strongyloidea</taxon>
        <taxon>Ancylostomatidae</taxon>
        <taxon>Ancylostomatinae</taxon>
        <taxon>Ancylostoma</taxon>
    </lineage>
</organism>
<dbReference type="Proteomes" id="UP000024635">
    <property type="component" value="Unassembled WGS sequence"/>
</dbReference>
<comment type="caution">
    <text evidence="3">The sequence shown here is derived from an EMBL/GenBank/DDBJ whole genome shotgun (WGS) entry which is preliminary data.</text>
</comment>
<keyword evidence="2" id="KW-1133">Transmembrane helix</keyword>
<feature type="transmembrane region" description="Helical" evidence="2">
    <location>
        <begin position="55"/>
        <end position="81"/>
    </location>
</feature>
<keyword evidence="4" id="KW-1185">Reference proteome</keyword>
<evidence type="ECO:0000313" key="4">
    <source>
        <dbReference type="Proteomes" id="UP000024635"/>
    </source>
</evidence>
<dbReference type="InterPro" id="IPR046342">
    <property type="entry name" value="CBS_dom_sf"/>
</dbReference>
<dbReference type="AlphaFoldDB" id="A0A016VI86"/>